<evidence type="ECO:0000256" key="4">
    <source>
        <dbReference type="ARBA" id="ARBA00022737"/>
    </source>
</evidence>
<dbReference type="PANTHER" id="PTHR43652">
    <property type="entry name" value="BASIC AMINO ACID ANTIPORTER YFCC-RELATED"/>
    <property type="match status" value="1"/>
</dbReference>
<evidence type="ECO:0000259" key="8">
    <source>
        <dbReference type="PROSITE" id="PS51202"/>
    </source>
</evidence>
<feature type="transmembrane region" description="Helical" evidence="7">
    <location>
        <begin position="575"/>
        <end position="595"/>
    </location>
</feature>
<dbReference type="InterPro" id="IPR051679">
    <property type="entry name" value="DASS-Related_Transporters"/>
</dbReference>
<dbReference type="InterPro" id="IPR004680">
    <property type="entry name" value="Cit_transptr-like_dom"/>
</dbReference>
<feature type="transmembrane region" description="Helical" evidence="7">
    <location>
        <begin position="482"/>
        <end position="502"/>
    </location>
</feature>
<dbReference type="SUPFAM" id="SSF116726">
    <property type="entry name" value="TrkA C-terminal domain-like"/>
    <property type="match status" value="2"/>
</dbReference>
<feature type="transmembrane region" description="Helical" evidence="7">
    <location>
        <begin position="175"/>
        <end position="197"/>
    </location>
</feature>
<dbReference type="AlphaFoldDB" id="A0A432MDB2"/>
<dbReference type="EMBL" id="RYZH01000084">
    <property type="protein sequence ID" value="RUL81772.1"/>
    <property type="molecule type" value="Genomic_DNA"/>
</dbReference>
<dbReference type="Gene3D" id="3.30.70.1450">
    <property type="entry name" value="Regulator of K+ conductance, C-terminal domain"/>
    <property type="match status" value="2"/>
</dbReference>
<evidence type="ECO:0000313" key="10">
    <source>
        <dbReference type="Proteomes" id="UP000280296"/>
    </source>
</evidence>
<gene>
    <name evidence="9" type="ORF">TsocGM_24525</name>
</gene>
<evidence type="ECO:0000256" key="7">
    <source>
        <dbReference type="SAM" id="Phobius"/>
    </source>
</evidence>
<evidence type="ECO:0000256" key="1">
    <source>
        <dbReference type="ARBA" id="ARBA00004141"/>
    </source>
</evidence>
<comment type="subcellular location">
    <subcellularLocation>
        <location evidence="1">Membrane</location>
        <topology evidence="1">Multi-pass membrane protein</topology>
    </subcellularLocation>
</comment>
<keyword evidence="2" id="KW-0813">Transport</keyword>
<feature type="transmembrane region" description="Helical" evidence="7">
    <location>
        <begin position="537"/>
        <end position="555"/>
    </location>
</feature>
<organism evidence="9 10">
    <name type="scientific">Tautonia sociabilis</name>
    <dbReference type="NCBI Taxonomy" id="2080755"/>
    <lineage>
        <taxon>Bacteria</taxon>
        <taxon>Pseudomonadati</taxon>
        <taxon>Planctomycetota</taxon>
        <taxon>Planctomycetia</taxon>
        <taxon>Isosphaerales</taxon>
        <taxon>Isosphaeraceae</taxon>
        <taxon>Tautonia</taxon>
    </lineage>
</organism>
<dbReference type="InterPro" id="IPR036721">
    <property type="entry name" value="RCK_C_sf"/>
</dbReference>
<feature type="domain" description="RCK C-terminal" evidence="8">
    <location>
        <begin position="304"/>
        <end position="388"/>
    </location>
</feature>
<keyword evidence="10" id="KW-1185">Reference proteome</keyword>
<sequence length="597" mass="62476">MGFGAWFTMGLTVLVLLALIRDWASPDVVFLGAAVLLALVGVLEPAEAFAGFSNPGVLTVAGMFVVAAGLRETGVLDVVGDWLLGRVGTAGGARARLAGLVLPSSAVINNTPIVAMLLPVVVDWCRRQRVAPSSLLMHLSFLSILGGCCTLIGTSTNLVVHGLLLKQGDPNLPGLGFLELGMAGIPCALVGAAYLLLVAPRLTPKRKDARQQLSESRREYLSELKVAPECKLVGKTVEEAGLRHLPGLFLIEIDRDGEAIGPVEPDVTIHAGDRLIFTGDVSTITELEKIPGLVPAAQPEYEINAGSGVGRPGHRLCEAVVSSASPLVNQSVREAGFRALYDAAVVAVHRNGERLAGKVGDIELRPGDTLLLQVGPDFSRAYRDHNDFYLVSEVPGSTAVRHRRAPAAAAITVLLIVAIASGRVEPAVAALLAGGLMVATGCLWRIDALRAVEWPVLLAIAASLGLAEALDKTGAAAAGAELLVGATRSFGPIATLAALYLGTMILNELVTNNAAAALAFPLALESARVLGAEPRPFVIAITLAASFAFASPIGYQTHMMVYGPGGYRYGDFVRVGVPLNLLLWATATVLVPLIWPF</sequence>
<feature type="transmembrane region" description="Helical" evidence="7">
    <location>
        <begin position="451"/>
        <end position="470"/>
    </location>
</feature>
<keyword evidence="5 7" id="KW-1133">Transmembrane helix</keyword>
<dbReference type="PROSITE" id="PS51202">
    <property type="entry name" value="RCK_C"/>
    <property type="match status" value="2"/>
</dbReference>
<evidence type="ECO:0000256" key="6">
    <source>
        <dbReference type="ARBA" id="ARBA00023136"/>
    </source>
</evidence>
<name>A0A432MDB2_9BACT</name>
<protein>
    <submittedName>
        <fullName evidence="9">SLC13 family permease</fullName>
    </submittedName>
</protein>
<feature type="domain" description="RCK C-terminal" evidence="8">
    <location>
        <begin position="208"/>
        <end position="293"/>
    </location>
</feature>
<dbReference type="GO" id="GO:0005886">
    <property type="term" value="C:plasma membrane"/>
    <property type="evidence" value="ECO:0007669"/>
    <property type="project" value="TreeGrafter"/>
</dbReference>
<comment type="caution">
    <text evidence="9">The sequence shown here is derived from an EMBL/GenBank/DDBJ whole genome shotgun (WGS) entry which is preliminary data.</text>
</comment>
<dbReference type="PANTHER" id="PTHR43652:SF2">
    <property type="entry name" value="BASIC AMINO ACID ANTIPORTER YFCC-RELATED"/>
    <property type="match status" value="1"/>
</dbReference>
<reference evidence="9 10" key="2">
    <citation type="submission" date="2019-01" db="EMBL/GenBank/DDBJ databases">
        <title>Tautonia sociabilis, a novel thermotolerant planctomycete of Isosphaeraceae family, isolated from a 4000 m deep subterranean habitat.</title>
        <authorList>
            <person name="Kovaleva O.L."/>
            <person name="Elcheninov A.G."/>
            <person name="Van Heerden E."/>
            <person name="Toshchakov S.V."/>
            <person name="Novikov A."/>
            <person name="Bonch-Osmolovskaya E.A."/>
            <person name="Kublanov I.V."/>
        </authorList>
    </citation>
    <scope>NUCLEOTIDE SEQUENCE [LARGE SCALE GENOMIC DNA]</scope>
    <source>
        <strain evidence="9 10">GM2012</strain>
    </source>
</reference>
<dbReference type="Pfam" id="PF03600">
    <property type="entry name" value="CitMHS"/>
    <property type="match status" value="1"/>
</dbReference>
<dbReference type="OrthoDB" id="9765532at2"/>
<evidence type="ECO:0000313" key="9">
    <source>
        <dbReference type="EMBL" id="RUL81772.1"/>
    </source>
</evidence>
<feature type="transmembrane region" description="Helical" evidence="7">
    <location>
        <begin position="135"/>
        <end position="155"/>
    </location>
</feature>
<dbReference type="FunFam" id="3.30.70.1450:FF:000009">
    <property type="entry name" value="SLC13 family permease"/>
    <property type="match status" value="1"/>
</dbReference>
<evidence type="ECO:0000256" key="3">
    <source>
        <dbReference type="ARBA" id="ARBA00022692"/>
    </source>
</evidence>
<dbReference type="GO" id="GO:0006813">
    <property type="term" value="P:potassium ion transport"/>
    <property type="evidence" value="ECO:0007669"/>
    <property type="project" value="InterPro"/>
</dbReference>
<dbReference type="Pfam" id="PF02080">
    <property type="entry name" value="TrkA_C"/>
    <property type="match status" value="2"/>
</dbReference>
<feature type="transmembrane region" description="Helical" evidence="7">
    <location>
        <begin position="427"/>
        <end position="444"/>
    </location>
</feature>
<keyword evidence="6 7" id="KW-0472">Membrane</keyword>
<keyword evidence="4" id="KW-0677">Repeat</keyword>
<feature type="transmembrane region" description="Helical" evidence="7">
    <location>
        <begin position="405"/>
        <end position="421"/>
    </location>
</feature>
<proteinExistence type="predicted"/>
<evidence type="ECO:0000256" key="2">
    <source>
        <dbReference type="ARBA" id="ARBA00022448"/>
    </source>
</evidence>
<dbReference type="InterPro" id="IPR006037">
    <property type="entry name" value="RCK_C"/>
</dbReference>
<accession>A0A432MDB2</accession>
<dbReference type="Proteomes" id="UP000280296">
    <property type="component" value="Unassembled WGS sequence"/>
</dbReference>
<dbReference type="GO" id="GO:0008324">
    <property type="term" value="F:monoatomic cation transmembrane transporter activity"/>
    <property type="evidence" value="ECO:0007669"/>
    <property type="project" value="InterPro"/>
</dbReference>
<keyword evidence="3 7" id="KW-0812">Transmembrane</keyword>
<reference evidence="9 10" key="1">
    <citation type="submission" date="2018-12" db="EMBL/GenBank/DDBJ databases">
        <authorList>
            <person name="Toschakov S.V."/>
        </authorList>
    </citation>
    <scope>NUCLEOTIDE SEQUENCE [LARGE SCALE GENOMIC DNA]</scope>
    <source>
        <strain evidence="9 10">GM2012</strain>
    </source>
</reference>
<evidence type="ECO:0000256" key="5">
    <source>
        <dbReference type="ARBA" id="ARBA00022989"/>
    </source>
</evidence>